<keyword evidence="4" id="KW-1185">Reference proteome</keyword>
<feature type="region of interest" description="Disordered" evidence="1">
    <location>
        <begin position="67"/>
        <end position="86"/>
    </location>
</feature>
<evidence type="ECO:0000256" key="1">
    <source>
        <dbReference type="SAM" id="MobiDB-lite"/>
    </source>
</evidence>
<keyword evidence="2" id="KW-0812">Transmembrane</keyword>
<name>A0A8J3P297_9ACTN</name>
<sequence length="273" mass="28835">MNSPFETLVRTALTEVADEASPVNLTPRALGLARRRRRTAAITLGAAAVAAVLVGAPLAITAADRDTPPAAVTSPAPAPAPSASPADRGAQLLAAVRGAITREAPQVTGLETLVRYMDVCELVTSPSGKLMPKDGFIAQAPYEASAVPQACPPPWGNVPDSYRWQGRFAKNGKVYAVTIHIYPTVHHDPADPPVNGTDARERELAAQGENPPYRGPNGEHVLVHDYLLNMTKPGGVGVFIECHDTDETGAFMTRSPFTRTELAAIGLDPALRP</sequence>
<dbReference type="RefSeq" id="WP_120317165.1">
    <property type="nucleotide sequence ID" value="NZ_BONH01000038.1"/>
</dbReference>
<keyword evidence="2" id="KW-0472">Membrane</keyword>
<proteinExistence type="predicted"/>
<reference evidence="3 4" key="1">
    <citation type="submission" date="2021-01" db="EMBL/GenBank/DDBJ databases">
        <title>Whole genome shotgun sequence of Catellatospora citrea NBRC 14495.</title>
        <authorList>
            <person name="Komaki H."/>
            <person name="Tamura T."/>
        </authorList>
    </citation>
    <scope>NUCLEOTIDE SEQUENCE [LARGE SCALE GENOMIC DNA]</scope>
    <source>
        <strain evidence="3 4">NBRC 14495</strain>
    </source>
</reference>
<evidence type="ECO:0000256" key="2">
    <source>
        <dbReference type="SAM" id="Phobius"/>
    </source>
</evidence>
<protein>
    <submittedName>
        <fullName evidence="3">Uncharacterized protein</fullName>
    </submittedName>
</protein>
<feature type="transmembrane region" description="Helical" evidence="2">
    <location>
        <begin position="40"/>
        <end position="60"/>
    </location>
</feature>
<dbReference type="Proteomes" id="UP000659904">
    <property type="component" value="Unassembled WGS sequence"/>
</dbReference>
<accession>A0A8J3P297</accession>
<gene>
    <name evidence="3" type="ORF">Cci01nite_64770</name>
</gene>
<evidence type="ECO:0000313" key="3">
    <source>
        <dbReference type="EMBL" id="GIG01384.1"/>
    </source>
</evidence>
<dbReference type="EMBL" id="BONH01000038">
    <property type="protein sequence ID" value="GIG01384.1"/>
    <property type="molecule type" value="Genomic_DNA"/>
</dbReference>
<keyword evidence="2" id="KW-1133">Transmembrane helix</keyword>
<comment type="caution">
    <text evidence="3">The sequence shown here is derived from an EMBL/GenBank/DDBJ whole genome shotgun (WGS) entry which is preliminary data.</text>
</comment>
<dbReference type="AlphaFoldDB" id="A0A8J3P297"/>
<organism evidence="3 4">
    <name type="scientific">Catellatospora citrea</name>
    <dbReference type="NCBI Taxonomy" id="53366"/>
    <lineage>
        <taxon>Bacteria</taxon>
        <taxon>Bacillati</taxon>
        <taxon>Actinomycetota</taxon>
        <taxon>Actinomycetes</taxon>
        <taxon>Micromonosporales</taxon>
        <taxon>Micromonosporaceae</taxon>
        <taxon>Catellatospora</taxon>
    </lineage>
</organism>
<evidence type="ECO:0000313" key="4">
    <source>
        <dbReference type="Proteomes" id="UP000659904"/>
    </source>
</evidence>